<keyword evidence="1 2" id="KW-0175">Coiled coil</keyword>
<reference evidence="5" key="1">
    <citation type="submission" date="2022-03" db="EMBL/GenBank/DDBJ databases">
        <title>Draft genome sequence of Aduncisulcus paluster, a free-living microaerophilic Fornicata.</title>
        <authorList>
            <person name="Yuyama I."/>
            <person name="Kume K."/>
            <person name="Tamura T."/>
            <person name="Inagaki Y."/>
            <person name="Hashimoto T."/>
        </authorList>
    </citation>
    <scope>NUCLEOTIDE SEQUENCE</scope>
    <source>
        <strain evidence="5">NY0171</strain>
    </source>
</reference>
<evidence type="ECO:0000259" key="4">
    <source>
        <dbReference type="Pfam" id="PF13863"/>
    </source>
</evidence>
<feature type="region of interest" description="Disordered" evidence="3">
    <location>
        <begin position="258"/>
        <end position="384"/>
    </location>
</feature>
<dbReference type="PANTHER" id="PTHR21683:SF3">
    <property type="entry name" value="CILIA AND FLAGELLA ASSOCIATED PROTEIN 100"/>
    <property type="match status" value="1"/>
</dbReference>
<evidence type="ECO:0000313" key="6">
    <source>
        <dbReference type="Proteomes" id="UP001057375"/>
    </source>
</evidence>
<evidence type="ECO:0000313" key="5">
    <source>
        <dbReference type="EMBL" id="GKT35543.1"/>
    </source>
</evidence>
<gene>
    <name evidence="5" type="ORF">ADUPG1_008686</name>
</gene>
<dbReference type="Pfam" id="PF13863">
    <property type="entry name" value="DUF4200"/>
    <property type="match status" value="1"/>
</dbReference>
<sequence length="632" mass="73084">STKPNPFSMPRDDSLFRIREEARKRKKIEKDKLRTMTFLDRTRLDFEQRSTHMRNVLGETLKKEEPKMSATDTAIAELARVRRHRESCQELLQRKREMFLLQMSHATKAGEIQRLKDAAAARELKLQQTEETLDSDAAKFNRQLKEKDIEANDAVRAAETAQKARTDRQQRINALESQLLTLETDIHKRRDEAKRCEQFRDFLWTLSPIEWRQSVAPVLIERRKEREERKARIEEERLKEESANARAKVKMLSLRGITDASGRLGKSGKPTKSTRHSMRDTYGMTGRMGATGKGHKSYSHSKKIAQKIGASSRLREMDMPKLSTRELHPEAQRPSQRELLSPRDARAGPISPREGRDEDKAGGSDRSGSVEHVTKELGAEEKEVQAEVSIEANDVFTHDQFGVEDGMNDKDFPLFFSNPQQLLDTLSRLEEQNLFLMRQTQEAETQLEMIKRKVQDREKVLKDERFNLAEQLSVLQTSADDGDAIVARSDEKEFYDVKSKLSSLHKAVSKSYRRLGFADDDSRDTIEMLKQIEGRLDSALSVLSGLPPESVEKAERLLQKKRFDIVREEKVKQQQIQHEERLKKALERARAPIKKRIGKPVMKRSYVKRSVVKKKQTDSMQDHDENDFYSVF</sequence>
<feature type="non-terminal residue" evidence="5">
    <location>
        <position position="1"/>
    </location>
</feature>
<feature type="compositionally biased region" description="Basic residues" evidence="3">
    <location>
        <begin position="293"/>
        <end position="305"/>
    </location>
</feature>
<feature type="coiled-coil region" evidence="2">
    <location>
        <begin position="221"/>
        <end position="255"/>
    </location>
</feature>
<dbReference type="PANTHER" id="PTHR21683">
    <property type="entry name" value="COILED-COIL DOMAIN-CONTAINING PROTEIN 42 LIKE-2-LIKE-RELATED"/>
    <property type="match status" value="1"/>
</dbReference>
<name>A0ABQ5KSV3_9EUKA</name>
<protein>
    <recommendedName>
        <fullName evidence="4">DUF4200 domain-containing protein</fullName>
    </recommendedName>
</protein>
<dbReference type="InterPro" id="IPR051147">
    <property type="entry name" value="CFAP_domain-containing"/>
</dbReference>
<organism evidence="5 6">
    <name type="scientific">Aduncisulcus paluster</name>
    <dbReference type="NCBI Taxonomy" id="2918883"/>
    <lineage>
        <taxon>Eukaryota</taxon>
        <taxon>Metamonada</taxon>
        <taxon>Carpediemonas-like organisms</taxon>
        <taxon>Aduncisulcus</taxon>
    </lineage>
</organism>
<feature type="compositionally biased region" description="Basic and acidic residues" evidence="3">
    <location>
        <begin position="353"/>
        <end position="384"/>
    </location>
</feature>
<evidence type="ECO:0000256" key="1">
    <source>
        <dbReference type="ARBA" id="ARBA00023054"/>
    </source>
</evidence>
<accession>A0ABQ5KSV3</accession>
<feature type="domain" description="DUF4200" evidence="4">
    <location>
        <begin position="91"/>
        <end position="208"/>
    </location>
</feature>
<feature type="region of interest" description="Disordered" evidence="3">
    <location>
        <begin position="608"/>
        <end position="632"/>
    </location>
</feature>
<feature type="compositionally biased region" description="Basic and acidic residues" evidence="3">
    <location>
        <begin position="313"/>
        <end position="331"/>
    </location>
</feature>
<dbReference type="InterPro" id="IPR025252">
    <property type="entry name" value="DUF4200"/>
</dbReference>
<comment type="caution">
    <text evidence="5">The sequence shown here is derived from an EMBL/GenBank/DDBJ whole genome shotgun (WGS) entry which is preliminary data.</text>
</comment>
<feature type="coiled-coil region" evidence="2">
    <location>
        <begin position="158"/>
        <end position="192"/>
    </location>
</feature>
<proteinExistence type="predicted"/>
<dbReference type="EMBL" id="BQXS01011010">
    <property type="protein sequence ID" value="GKT35543.1"/>
    <property type="molecule type" value="Genomic_DNA"/>
</dbReference>
<evidence type="ECO:0000256" key="2">
    <source>
        <dbReference type="SAM" id="Coils"/>
    </source>
</evidence>
<dbReference type="Proteomes" id="UP001057375">
    <property type="component" value="Unassembled WGS sequence"/>
</dbReference>
<evidence type="ECO:0000256" key="3">
    <source>
        <dbReference type="SAM" id="MobiDB-lite"/>
    </source>
</evidence>
<keyword evidence="6" id="KW-1185">Reference proteome</keyword>